<evidence type="ECO:0000256" key="1">
    <source>
        <dbReference type="ARBA" id="ARBA00004651"/>
    </source>
</evidence>
<protein>
    <submittedName>
        <fullName evidence="8">ABC transporter permease</fullName>
    </submittedName>
</protein>
<feature type="transmembrane region" description="Helical" evidence="7">
    <location>
        <begin position="95"/>
        <end position="122"/>
    </location>
</feature>
<comment type="caution">
    <text evidence="8">The sequence shown here is derived from an EMBL/GenBank/DDBJ whole genome shotgun (WGS) entry which is preliminary data.</text>
</comment>
<name>A0A4R5DQR5_9ACTN</name>
<dbReference type="PANTHER" id="PTHR32196">
    <property type="entry name" value="ABC TRANSPORTER PERMEASE PROTEIN YPHD-RELATED-RELATED"/>
    <property type="match status" value="1"/>
</dbReference>
<feature type="region of interest" description="Disordered" evidence="6">
    <location>
        <begin position="394"/>
        <end position="435"/>
    </location>
</feature>
<keyword evidence="2" id="KW-1003">Cell membrane</keyword>
<feature type="transmembrane region" description="Helical" evidence="7">
    <location>
        <begin position="374"/>
        <end position="390"/>
    </location>
</feature>
<feature type="transmembrane region" description="Helical" evidence="7">
    <location>
        <begin position="291"/>
        <end position="310"/>
    </location>
</feature>
<feature type="transmembrane region" description="Helical" evidence="7">
    <location>
        <begin position="29"/>
        <end position="49"/>
    </location>
</feature>
<sequence length="435" mass="44907">MTTTMPRPAGAVRARPAPSLRQRAEPFRLHRAGVVYAFALILMTFTMAAELTGRPFYLSPVNTANILDQTVQVGILAVIMTICLISGNFDLSVGATAALGAGVTLTVLNTGSGVAVAVLAGLGTGAAMGLLNGVLVQLVGVNAFIVTLGTMTGVRGLLFILTDGQSIQTDHDGLGDAFTGVLPLNAKVWIAIAGAVFLALGVRSLMRERKGLVTSGYGPWMVGAGVVVVAVALLFLPTRWELTKQVYIFVAVAVVAWLVLRFTAVGRRLYAVGGNTEAARLSGIDVARYKITPFVLNGLFAALVGILYVSRFSAINPQAMTGLELTVLAAAILGGTSLFGGAGNVLKSVVGALILFTLINGFGVLNLGANYQDLIKGVVIIGAATIYVLAERRGQRSRPAVAAPDDDDGGGGGPAPDRPAGADSPTAPDRRQATP</sequence>
<evidence type="ECO:0000256" key="4">
    <source>
        <dbReference type="ARBA" id="ARBA00022989"/>
    </source>
</evidence>
<keyword evidence="5 7" id="KW-0472">Membrane</keyword>
<dbReference type="InterPro" id="IPR001851">
    <property type="entry name" value="ABC_transp_permease"/>
</dbReference>
<feature type="transmembrane region" description="Helical" evidence="7">
    <location>
        <begin position="322"/>
        <end position="342"/>
    </location>
</feature>
<keyword evidence="9" id="KW-1185">Reference proteome</keyword>
<evidence type="ECO:0000256" key="2">
    <source>
        <dbReference type="ARBA" id="ARBA00022475"/>
    </source>
</evidence>
<proteinExistence type="predicted"/>
<dbReference type="PANTHER" id="PTHR32196:SF72">
    <property type="entry name" value="RIBOSE IMPORT PERMEASE PROTEIN RBSC"/>
    <property type="match status" value="1"/>
</dbReference>
<feature type="transmembrane region" description="Helical" evidence="7">
    <location>
        <begin position="246"/>
        <end position="270"/>
    </location>
</feature>
<evidence type="ECO:0000256" key="5">
    <source>
        <dbReference type="ARBA" id="ARBA00023136"/>
    </source>
</evidence>
<feature type="transmembrane region" description="Helical" evidence="7">
    <location>
        <begin position="134"/>
        <end position="161"/>
    </location>
</feature>
<dbReference type="Pfam" id="PF02653">
    <property type="entry name" value="BPD_transp_2"/>
    <property type="match status" value="1"/>
</dbReference>
<dbReference type="Proteomes" id="UP000294739">
    <property type="component" value="Unassembled WGS sequence"/>
</dbReference>
<dbReference type="GO" id="GO:0005886">
    <property type="term" value="C:plasma membrane"/>
    <property type="evidence" value="ECO:0007669"/>
    <property type="project" value="UniProtKB-SubCell"/>
</dbReference>
<evidence type="ECO:0000256" key="6">
    <source>
        <dbReference type="SAM" id="MobiDB-lite"/>
    </source>
</evidence>
<evidence type="ECO:0000256" key="7">
    <source>
        <dbReference type="SAM" id="Phobius"/>
    </source>
</evidence>
<feature type="transmembrane region" description="Helical" evidence="7">
    <location>
        <begin position="218"/>
        <end position="240"/>
    </location>
</feature>
<dbReference type="OrthoDB" id="9808136at2"/>
<dbReference type="GO" id="GO:0022857">
    <property type="term" value="F:transmembrane transporter activity"/>
    <property type="evidence" value="ECO:0007669"/>
    <property type="project" value="InterPro"/>
</dbReference>
<gene>
    <name evidence="8" type="ORF">E1269_01660</name>
</gene>
<evidence type="ECO:0000313" key="9">
    <source>
        <dbReference type="Proteomes" id="UP000294739"/>
    </source>
</evidence>
<comment type="subcellular location">
    <subcellularLocation>
        <location evidence="1">Cell membrane</location>
        <topology evidence="1">Multi-pass membrane protein</topology>
    </subcellularLocation>
</comment>
<evidence type="ECO:0000256" key="3">
    <source>
        <dbReference type="ARBA" id="ARBA00022692"/>
    </source>
</evidence>
<dbReference type="RefSeq" id="WP_131890291.1">
    <property type="nucleotide sequence ID" value="NZ_SMKZ01000001.1"/>
</dbReference>
<reference evidence="8 9" key="1">
    <citation type="submission" date="2019-03" db="EMBL/GenBank/DDBJ databases">
        <title>Draft genome sequences of novel Actinobacteria.</title>
        <authorList>
            <person name="Sahin N."/>
            <person name="Ay H."/>
            <person name="Saygin H."/>
        </authorList>
    </citation>
    <scope>NUCLEOTIDE SEQUENCE [LARGE SCALE GENOMIC DNA]</scope>
    <source>
        <strain evidence="8 9">5K138</strain>
    </source>
</reference>
<keyword evidence="3 7" id="KW-0812">Transmembrane</keyword>
<dbReference type="CDD" id="cd06579">
    <property type="entry name" value="TM_PBP1_transp_AraH_like"/>
    <property type="match status" value="1"/>
</dbReference>
<organism evidence="8 9">
    <name type="scientific">Jiangella asiatica</name>
    <dbReference type="NCBI Taxonomy" id="2530372"/>
    <lineage>
        <taxon>Bacteria</taxon>
        <taxon>Bacillati</taxon>
        <taxon>Actinomycetota</taxon>
        <taxon>Actinomycetes</taxon>
        <taxon>Jiangellales</taxon>
        <taxon>Jiangellaceae</taxon>
        <taxon>Jiangella</taxon>
    </lineage>
</organism>
<evidence type="ECO:0000313" key="8">
    <source>
        <dbReference type="EMBL" id="TDE16017.1"/>
    </source>
</evidence>
<dbReference type="InParanoid" id="A0A4R5DQR5"/>
<accession>A0A4R5DQR5</accession>
<dbReference type="AlphaFoldDB" id="A0A4R5DQR5"/>
<feature type="transmembrane region" description="Helical" evidence="7">
    <location>
        <begin position="188"/>
        <end position="206"/>
    </location>
</feature>
<dbReference type="EMBL" id="SMKZ01000001">
    <property type="protein sequence ID" value="TDE16017.1"/>
    <property type="molecule type" value="Genomic_DNA"/>
</dbReference>
<feature type="transmembrane region" description="Helical" evidence="7">
    <location>
        <begin position="349"/>
        <end position="368"/>
    </location>
</feature>
<keyword evidence="4 7" id="KW-1133">Transmembrane helix</keyword>
<feature type="transmembrane region" description="Helical" evidence="7">
    <location>
        <begin position="70"/>
        <end position="89"/>
    </location>
</feature>